<dbReference type="SUPFAM" id="SSF53955">
    <property type="entry name" value="Lysozyme-like"/>
    <property type="match status" value="1"/>
</dbReference>
<dbReference type="EMBL" id="LR796188">
    <property type="protein sequence ID" value="CAB4124695.1"/>
    <property type="molecule type" value="Genomic_DNA"/>
</dbReference>
<name>A0A6J5KUA7_9CAUD</name>
<gene>
    <name evidence="1" type="ORF">UFOVP54_21</name>
</gene>
<accession>A0A6J5KUA7</accession>
<protein>
    <submittedName>
        <fullName evidence="1">Uncharacterized protein</fullName>
    </submittedName>
</protein>
<proteinExistence type="predicted"/>
<dbReference type="Gene3D" id="1.10.530.10">
    <property type="match status" value="1"/>
</dbReference>
<reference evidence="1" key="1">
    <citation type="submission" date="2020-04" db="EMBL/GenBank/DDBJ databases">
        <authorList>
            <person name="Chiriac C."/>
            <person name="Salcher M."/>
            <person name="Ghai R."/>
            <person name="Kavagutti S V."/>
        </authorList>
    </citation>
    <scope>NUCLEOTIDE SEQUENCE</scope>
</reference>
<evidence type="ECO:0000313" key="1">
    <source>
        <dbReference type="EMBL" id="CAB4124695.1"/>
    </source>
</evidence>
<dbReference type="InterPro" id="IPR023346">
    <property type="entry name" value="Lysozyme-like_dom_sf"/>
</dbReference>
<sequence>MADGKIIGGPFSKEVIDQLDLRSKIVSKVTRTNDDLQYITAKTGWVKLTSGVNVGGSSELAKKYIMIGGVKGRTGTDTYSNFTGENGKGFRPMPGITGVQINSLGQFGQLKEATVTFNCWDRSQITELELLFMRPGFTALLEWGHTIYAKSESEFVKTPETIGSFFNTGTTKEQLYNEIKDLKKNSGYNYDAIFGFIKNFSWKYRPDGGYDCTTNLVSIGEIMESLTIDIDTPALTNIVESSGGDAKVVPATMLQDILKTIRESGPNESWTKIKTKFPQFISKYTTLGGRQSIDRAQMPLISTKTGTDTNSDKGQKFTYISLRSFCEIVNTVIVVDNNKKNVIRLNTDILKLSSQGGDSTKTPTCRFRTYKFHTSSDPGICILMTEGSKNWPYEENLLRALQSGHQGSTDEILNIYVNVNVLENAMATLLGKEKEERTLLNLFAPIFKEINKVLGGINDIGFQYEEEEYTYYIVDRKVQVQKEDVSILNITGLKSTVSQFNFVTKLSPAITTMCAISAQAGAADVGLEAGALLRWNEGLEDRIITKKSMKVDEPAFPTVPTTFPIAGVPPPTPAVPPTPEQQRDVQQTDRRKTISAALSQVYNSKQYDSEAIAVARTQYGQYSSNYVQFYAEDKANVGNAGPAGIIPFQVGIEMDGISGMKIGQAFRINEGIMPAKYDGVVGFIVTGIDHSITGNRWVTNLKAQTIVLKGSTEKTSGPTYSDGFTSTGVSTTEKKGIPHSTSAKKISSFGKVSNSVPAHAKPILDTIAYTEGTAAVGNNGYDVLVGFEQLSGWTENYDKGHPNKLIHLNASLSSTAAGRYQFLKTTWAGKGNLPFNKSNQDLVGWKLVNAQSAVKSSFDVAKAQIQSGKVDVNSNPGFLTFLDSNYAVWASLVNRKGQSRYGGQDGGLTPTDIYKVYTEAVRKYV</sequence>
<organism evidence="1">
    <name type="scientific">uncultured Caudovirales phage</name>
    <dbReference type="NCBI Taxonomy" id="2100421"/>
    <lineage>
        <taxon>Viruses</taxon>
        <taxon>Duplodnaviria</taxon>
        <taxon>Heunggongvirae</taxon>
        <taxon>Uroviricota</taxon>
        <taxon>Caudoviricetes</taxon>
        <taxon>Peduoviridae</taxon>
        <taxon>Maltschvirus</taxon>
        <taxon>Maltschvirus maltsch</taxon>
    </lineage>
</organism>